<dbReference type="InterPro" id="IPR001650">
    <property type="entry name" value="Helicase_C-like"/>
</dbReference>
<dbReference type="InterPro" id="IPR027417">
    <property type="entry name" value="P-loop_NTPase"/>
</dbReference>
<dbReference type="InterPro" id="IPR050742">
    <property type="entry name" value="Helicase_Restrict-Modif_Enz"/>
</dbReference>
<dbReference type="REBASE" id="109029">
    <property type="entry name" value="MsiT4MORF1453P"/>
</dbReference>
<dbReference type="HOGENOM" id="CLU_009326_0_0_2"/>
<dbReference type="GO" id="GO:0009307">
    <property type="term" value="P:DNA restriction-modification system"/>
    <property type="evidence" value="ECO:0007669"/>
    <property type="project" value="UniProtKB-KW"/>
</dbReference>
<feature type="domain" description="Helicase ATP-binding" evidence="2">
    <location>
        <begin position="363"/>
        <end position="520"/>
    </location>
</feature>
<dbReference type="KEGG" id="msw:MSSIT_1457"/>
<protein>
    <submittedName>
        <fullName evidence="4">Type I restriction-modification system, restriction subunit R</fullName>
        <ecNumber evidence="4">3.1.21.3</ecNumber>
    </submittedName>
</protein>
<evidence type="ECO:0000313" key="5">
    <source>
        <dbReference type="Proteomes" id="UP000033111"/>
    </source>
</evidence>
<dbReference type="CDD" id="cd18799">
    <property type="entry name" value="SF2_C_EcoAI-like"/>
    <property type="match status" value="1"/>
</dbReference>
<dbReference type="InterPro" id="IPR025285">
    <property type="entry name" value="DUF4145"/>
</dbReference>
<dbReference type="InterPro" id="IPR014001">
    <property type="entry name" value="Helicase_ATP-bd"/>
</dbReference>
<dbReference type="RefSeq" id="WP_048171396.1">
    <property type="nucleotide sequence ID" value="NZ_CP009506.1"/>
</dbReference>
<evidence type="ECO:0000259" key="3">
    <source>
        <dbReference type="PROSITE" id="PS51194"/>
    </source>
</evidence>
<keyword evidence="1" id="KW-0175">Coiled coil</keyword>
<feature type="domain" description="Helicase C-terminal" evidence="3">
    <location>
        <begin position="596"/>
        <end position="757"/>
    </location>
</feature>
<dbReference type="GeneID" id="24860284"/>
<dbReference type="PROSITE" id="PS51194">
    <property type="entry name" value="HELICASE_CTER"/>
    <property type="match status" value="1"/>
</dbReference>
<keyword evidence="4" id="KW-0378">Hydrolase</keyword>
<dbReference type="SUPFAM" id="SSF52540">
    <property type="entry name" value="P-loop containing nucleoside triphosphate hydrolases"/>
    <property type="match status" value="2"/>
</dbReference>
<gene>
    <name evidence="4" type="ORF">MSSIT_1457</name>
</gene>
<evidence type="ECO:0000256" key="1">
    <source>
        <dbReference type="SAM" id="Coils"/>
    </source>
</evidence>
<dbReference type="PROSITE" id="PS51192">
    <property type="entry name" value="HELICASE_ATP_BIND_1"/>
    <property type="match status" value="1"/>
</dbReference>
<dbReference type="SMART" id="SM00487">
    <property type="entry name" value="DEXDc"/>
    <property type="match status" value="1"/>
</dbReference>
<keyword evidence="5" id="KW-1185">Reference proteome</keyword>
<evidence type="ECO:0000313" key="4">
    <source>
        <dbReference type="EMBL" id="AKB28176.1"/>
    </source>
</evidence>
<accession>A0A0E3L8A4</accession>
<name>A0A0E3L8A4_9EURY</name>
<reference evidence="4 5" key="1">
    <citation type="submission" date="2014-07" db="EMBL/GenBank/DDBJ databases">
        <title>Methanogenic archaea and the global carbon cycle.</title>
        <authorList>
            <person name="Henriksen J.R."/>
            <person name="Luke J."/>
            <person name="Reinhart S."/>
            <person name="Benedict M.N."/>
            <person name="Youngblut N.D."/>
            <person name="Metcalf M.E."/>
            <person name="Whitaker R.J."/>
            <person name="Metcalf W.W."/>
        </authorList>
    </citation>
    <scope>NUCLEOTIDE SEQUENCE [LARGE SCALE GENOMIC DNA]</scope>
    <source>
        <strain evidence="4 5">T4/M</strain>
    </source>
</reference>
<proteinExistence type="predicted"/>
<feature type="coiled-coil region" evidence="1">
    <location>
        <begin position="150"/>
        <end position="194"/>
    </location>
</feature>
<dbReference type="InterPro" id="IPR006935">
    <property type="entry name" value="Helicase/UvrB_N"/>
</dbReference>
<dbReference type="GO" id="GO:0003677">
    <property type="term" value="F:DNA binding"/>
    <property type="evidence" value="ECO:0007669"/>
    <property type="project" value="UniProtKB-KW"/>
</dbReference>
<dbReference type="GO" id="GO:0005829">
    <property type="term" value="C:cytosol"/>
    <property type="evidence" value="ECO:0007669"/>
    <property type="project" value="TreeGrafter"/>
</dbReference>
<dbReference type="OrthoDB" id="11644at2157"/>
<dbReference type="Pfam" id="PF08463">
    <property type="entry name" value="EcoEI_R_C"/>
    <property type="match status" value="1"/>
</dbReference>
<dbReference type="PATRIC" id="fig|1434120.4.peg.1864"/>
<dbReference type="Pfam" id="PF13643">
    <property type="entry name" value="DUF4145"/>
    <property type="match status" value="1"/>
</dbReference>
<dbReference type="Gene3D" id="3.40.50.300">
    <property type="entry name" value="P-loop containing nucleotide triphosphate hydrolases"/>
    <property type="match status" value="2"/>
</dbReference>
<dbReference type="InterPro" id="IPR013670">
    <property type="entry name" value="EcoEI_R_C_dom"/>
</dbReference>
<dbReference type="GO" id="GO:0120545">
    <property type="term" value="F:nucleic acid conformation isomerase activity"/>
    <property type="evidence" value="ECO:0007669"/>
    <property type="project" value="UniProtKB-ARBA"/>
</dbReference>
<dbReference type="EC" id="3.1.21.3" evidence="4"/>
<dbReference type="GO" id="GO:0009035">
    <property type="term" value="F:type I site-specific deoxyribonuclease activity"/>
    <property type="evidence" value="ECO:0007669"/>
    <property type="project" value="UniProtKB-EC"/>
</dbReference>
<dbReference type="Pfam" id="PF04313">
    <property type="entry name" value="HSDR_N"/>
    <property type="match status" value="1"/>
</dbReference>
<evidence type="ECO:0000259" key="2">
    <source>
        <dbReference type="PROSITE" id="PS51192"/>
    </source>
</evidence>
<dbReference type="GO" id="GO:0005524">
    <property type="term" value="F:ATP binding"/>
    <property type="evidence" value="ECO:0007669"/>
    <property type="project" value="UniProtKB-KW"/>
</dbReference>
<dbReference type="Pfam" id="PF04851">
    <property type="entry name" value="ResIII"/>
    <property type="match status" value="1"/>
</dbReference>
<dbReference type="PANTHER" id="PTHR47396">
    <property type="entry name" value="TYPE I RESTRICTION ENZYME ECOKI R PROTEIN"/>
    <property type="match status" value="1"/>
</dbReference>
<organism evidence="4 5">
    <name type="scientific">Methanosarcina siciliae T4/M</name>
    <dbReference type="NCBI Taxonomy" id="1434120"/>
    <lineage>
        <taxon>Archaea</taxon>
        <taxon>Methanobacteriati</taxon>
        <taxon>Methanobacteriota</taxon>
        <taxon>Stenosarchaea group</taxon>
        <taxon>Methanomicrobia</taxon>
        <taxon>Methanosarcinales</taxon>
        <taxon>Methanosarcinaceae</taxon>
        <taxon>Methanosarcina</taxon>
    </lineage>
</organism>
<dbReference type="Gene3D" id="3.90.1570.30">
    <property type="match status" value="1"/>
</dbReference>
<dbReference type="PANTHER" id="PTHR47396:SF1">
    <property type="entry name" value="ATP-DEPENDENT HELICASE IRC3-RELATED"/>
    <property type="match status" value="1"/>
</dbReference>
<dbReference type="EMBL" id="CP009506">
    <property type="protein sequence ID" value="AKB28176.1"/>
    <property type="molecule type" value="Genomic_DNA"/>
</dbReference>
<dbReference type="Pfam" id="PF00271">
    <property type="entry name" value="Helicase_C"/>
    <property type="match status" value="1"/>
</dbReference>
<dbReference type="Proteomes" id="UP000033111">
    <property type="component" value="Chromosome"/>
</dbReference>
<dbReference type="AlphaFoldDB" id="A0A0E3L8A4"/>
<dbReference type="CDD" id="cd18032">
    <property type="entry name" value="DEXHc_RE_I_III_res"/>
    <property type="match status" value="1"/>
</dbReference>
<sequence>MTNFAFLEAEWPSLYEAAEKASNAVYPDPRTACFYARRALELAVQWMYKHDYTLLLPYQDNLSALIHEPTFKKAAGEAIFNKARVIIRLGNQAVHSNSTVLLHDSLTAVSELFHISYWLARTYARKEKPEPGLSFNPEDLPKTTVPKQTIEQLQKLEASLREKDEKLSELLADKSAMDEELKRLRAEVAKAKEASALLPDTHDYSEAETRKSLIDLLLKEAGWPLDRAQDREFEVSGMPNKNGIGFVDYVLWGDDGKPLALVEAKRTTRDPRVGQQQAKLYADCLENQFGQRPVIFYSNGYETWIWDDSRYPPRQVQGFYKKAELELLIQRRSSRRPLSEAEINSAIVERYYQTRAIRRIGEAFEQDNDRKALIVMATGAGKTRTVIALCDLLMRCNWVKRVLFLADRVALVNQAVNAFKRHLPDSAPVNLVTEKDTEGRVFVSTYPTMMKQIEEMNDGQRRFGVGHFDIVIIDEAHRSVFKKYRAIFDYFDSLLVGLTATPKNEIERNTYSLFDLEPGVPTDAYQLEEAVKDGFLVPPKAVSVPLKFQRQGINYDELSDEDKEQWEALDWGDEDGEIPERVEAEAVNKWLFNKDTVDKVLAHLMERGLKVAGGDRLGKTILFAKNQAHAEYVAERFNVNYPHFKGEFARVITFKTEYAQSLIDNFSIKEKDPHIALSVDMLDTGIDVPEVVNLVFFKLVRSKTKFWQMVGRGTRLCPDLFEPGEDKRFFYLFDYCQNLEFFSQNPETTDGALGDSLGTRLFKSRLELLSELDKKLEADSDCEVGTETREIYGEPRTEAEVRHSIAETLHSEIASMNLDNFVVRPKRRLVERYSRSEAWLKLSGEDLSELSHEVAGLPSELQPEAEEAKRFDLLILNLQLALLRAEPAFERLQKQVKDIAGLLEEKSAIPMVRDQMALILDVQTDEWWENVTTPMLETLRRRLRDLVKLIEKHRRKPIYTDFEDEMGSENNVELPGFAAAGDFEKFRAKTRTFLLEHQDQAVIHKLRMNMPLTAADLEELERILSESGLGRPKEIAHAKEVSNGLGLFVRSLIGLDREAAKQSFATFLAGKTLIANQIEFINLIIDHLTEHGAMDASLLYESPFTDLTPQGPDGLFTSAQVDELIVALEQITATALVSSGSQQIIA</sequence>
<dbReference type="InterPro" id="IPR007409">
    <property type="entry name" value="Restrct_endonuc_type1_HsdR_N"/>
</dbReference>